<accession>A0ABT9PNS0</accession>
<feature type="domain" description="VWFA" evidence="2">
    <location>
        <begin position="171"/>
        <end position="387"/>
    </location>
</feature>
<dbReference type="PROSITE" id="PS50234">
    <property type="entry name" value="VWFA"/>
    <property type="match status" value="1"/>
</dbReference>
<evidence type="ECO:0000256" key="1">
    <source>
        <dbReference type="SAM" id="Phobius"/>
    </source>
</evidence>
<keyword evidence="1" id="KW-0812">Transmembrane</keyword>
<proteinExistence type="predicted"/>
<comment type="caution">
    <text evidence="3">The sequence shown here is derived from an EMBL/GenBank/DDBJ whole genome shotgun (WGS) entry which is preliminary data.</text>
</comment>
<dbReference type="EMBL" id="JAUSRF010000002">
    <property type="protein sequence ID" value="MDP9836113.1"/>
    <property type="molecule type" value="Genomic_DNA"/>
</dbReference>
<dbReference type="InterPro" id="IPR028087">
    <property type="entry name" value="Tad_N"/>
</dbReference>
<dbReference type="RefSeq" id="WP_306831423.1">
    <property type="nucleotide sequence ID" value="NZ_JAUSRF010000002.1"/>
</dbReference>
<name>A0ABT9PNS0_9HYPH</name>
<dbReference type="InterPro" id="IPR002035">
    <property type="entry name" value="VWF_A"/>
</dbReference>
<organism evidence="3 4">
    <name type="scientific">Neorhizobium huautlense</name>
    <dbReference type="NCBI Taxonomy" id="67774"/>
    <lineage>
        <taxon>Bacteria</taxon>
        <taxon>Pseudomonadati</taxon>
        <taxon>Pseudomonadota</taxon>
        <taxon>Alphaproteobacteria</taxon>
        <taxon>Hyphomicrobiales</taxon>
        <taxon>Rhizobiaceae</taxon>
        <taxon>Rhizobium/Agrobacterium group</taxon>
        <taxon>Neorhizobium</taxon>
    </lineage>
</organism>
<reference evidence="3 4" key="1">
    <citation type="submission" date="2023-07" db="EMBL/GenBank/DDBJ databases">
        <title>Sorghum-associated microbial communities from plants grown in Nebraska, USA.</title>
        <authorList>
            <person name="Schachtman D."/>
        </authorList>
    </citation>
    <scope>NUCLEOTIDE SEQUENCE [LARGE SCALE GENOMIC DNA]</scope>
    <source>
        <strain evidence="3 4">DS1307</strain>
    </source>
</reference>
<gene>
    <name evidence="3" type="ORF">J2T09_000855</name>
</gene>
<dbReference type="SMART" id="SM00327">
    <property type="entry name" value="VWA"/>
    <property type="match status" value="1"/>
</dbReference>
<dbReference type="Gene3D" id="3.40.50.410">
    <property type="entry name" value="von Willebrand factor, type A domain"/>
    <property type="match status" value="1"/>
</dbReference>
<keyword evidence="4" id="KW-1185">Reference proteome</keyword>
<protein>
    <submittedName>
        <fullName evidence="3">Flp pilus assembly protein TadG</fullName>
    </submittedName>
</protein>
<dbReference type="Proteomes" id="UP001241472">
    <property type="component" value="Unassembled WGS sequence"/>
</dbReference>
<dbReference type="Pfam" id="PF13400">
    <property type="entry name" value="Tad"/>
    <property type="match status" value="1"/>
</dbReference>
<dbReference type="SUPFAM" id="SSF53300">
    <property type="entry name" value="vWA-like"/>
    <property type="match status" value="1"/>
</dbReference>
<feature type="transmembrane region" description="Helical" evidence="1">
    <location>
        <begin position="18"/>
        <end position="39"/>
    </location>
</feature>
<evidence type="ECO:0000313" key="3">
    <source>
        <dbReference type="EMBL" id="MDP9836113.1"/>
    </source>
</evidence>
<evidence type="ECO:0000313" key="4">
    <source>
        <dbReference type="Proteomes" id="UP001241472"/>
    </source>
</evidence>
<dbReference type="Pfam" id="PF00092">
    <property type="entry name" value="VWA"/>
    <property type="match status" value="1"/>
</dbReference>
<keyword evidence="1" id="KW-0472">Membrane</keyword>
<keyword evidence="1" id="KW-1133">Transmembrane helix</keyword>
<sequence>MDIAGSISRFIHDRAGNFGMITAILAPVLLGVAGISIDITRAVQIRAEMQAVADAAVLAAATSLSNKDDFTEAKAKELVKTFYASQIIQIYKIGKETDEQLLAQVKAIKDATNVTVLTKPNGAKGKLYDVIIDSSYVMPVNSLTALVTGPSITLGTRSASYSATESQNALSMFLILDQSGSMGYNTNTVECIRNNYYGNCAAYGYVKKMDALKSAVASLLQVIEEADPEHIYARLGAVSYNEKMQSPTGMAWGTSAVEKYTKALNANGWTNSGEATALAYNTLAPTGANSENAFHKAKNDQTPSKFIILMTDGKNENGNGALLSADNKTKAACDLARKDSSNRIIVYSVAFMAPPEGQNLLKYCATTSSHYFNADNSAELIAAFKAIGQEAAKGMTRLTQ</sequence>
<evidence type="ECO:0000259" key="2">
    <source>
        <dbReference type="PROSITE" id="PS50234"/>
    </source>
</evidence>
<dbReference type="InterPro" id="IPR036465">
    <property type="entry name" value="vWFA_dom_sf"/>
</dbReference>